<organism evidence="4 5">
    <name type="scientific">Dehalobacterium formicoaceticum</name>
    <dbReference type="NCBI Taxonomy" id="51515"/>
    <lineage>
        <taxon>Bacteria</taxon>
        <taxon>Bacillati</taxon>
        <taxon>Bacillota</taxon>
        <taxon>Clostridia</taxon>
        <taxon>Eubacteriales</taxon>
        <taxon>Peptococcaceae</taxon>
        <taxon>Dehalobacterium</taxon>
    </lineage>
</organism>
<evidence type="ECO:0000256" key="1">
    <source>
        <dbReference type="ARBA" id="ARBA00007137"/>
    </source>
</evidence>
<proteinExistence type="inferred from homology"/>
<keyword evidence="2 4" id="KW-0489">Methyltransferase</keyword>
<name>A0ABT1XZK2_9FIRM</name>
<protein>
    <submittedName>
        <fullName evidence="4">Trimethylamine methyltransferase family protein</fullName>
    </submittedName>
</protein>
<dbReference type="Proteomes" id="UP001524944">
    <property type="component" value="Unassembled WGS sequence"/>
</dbReference>
<evidence type="ECO:0000313" key="5">
    <source>
        <dbReference type="Proteomes" id="UP001524944"/>
    </source>
</evidence>
<evidence type="ECO:0000256" key="3">
    <source>
        <dbReference type="ARBA" id="ARBA00022679"/>
    </source>
</evidence>
<dbReference type="EMBL" id="JANPWE010000001">
    <property type="protein sequence ID" value="MCR6544057.1"/>
    <property type="molecule type" value="Genomic_DNA"/>
</dbReference>
<evidence type="ECO:0000256" key="2">
    <source>
        <dbReference type="ARBA" id="ARBA00022603"/>
    </source>
</evidence>
<keyword evidence="3" id="KW-0808">Transferase</keyword>
<dbReference type="Pfam" id="PF06253">
    <property type="entry name" value="MTTB"/>
    <property type="match status" value="1"/>
</dbReference>
<accession>A0ABT1XZK2</accession>
<dbReference type="InterPro" id="IPR010426">
    <property type="entry name" value="MTTB_MeTrfase"/>
</dbReference>
<gene>
    <name evidence="4" type="ORF">NVS47_00730</name>
</gene>
<dbReference type="Gene3D" id="3.20.20.480">
    <property type="entry name" value="Trimethylamine methyltransferase-like"/>
    <property type="match status" value="1"/>
</dbReference>
<sequence>MNTTKSYYSQANNEVNQTISWKMLSDDQCENIFLTALEILERTGIEVENKEALDLFEKAGCWVDDNRVRIPSSLTEWAVRTAPSRITLCDRNGQRALSLETTNVYYGPGYENANVLDPQTGELRKPVKADVVNSAIVCDALKNIDFAMSNGQPTDVNPAAAEVHAFEALVSNTTKPVLQSVKTLEQAQAVVDIASAVAGGLRELQKNPFAVLHIQTEGTLTHSDSTMAKVIFAAQNGIPFVYNTKLVAGDTAPATPAGAIVVALADVLAGTILSQLVRQGAHIIAGGLFTIEDKANGMQPLGAPEVELMGTGFANVLRYLRLPNFGFAGASDAKISDAQMGLESAFSILHAGLSGTNLIHGCGQMEYGLTGSLELLVMGDEAMGMTRRIMRGVETNEERLARGVIDEVQPAGHYLGEEHTMKYFKSEVWWPTLMNRKRIADWEAAGAKPMGQRVKEKTQDLLQNHLPAKLAEDKVAEIQAIVAKAEASLK</sequence>
<comment type="caution">
    <text evidence="4">The sequence shown here is derived from an EMBL/GenBank/DDBJ whole genome shotgun (WGS) entry which is preliminary data.</text>
</comment>
<dbReference type="RefSeq" id="WP_242965387.1">
    <property type="nucleotide sequence ID" value="NZ_CP022121.1"/>
</dbReference>
<dbReference type="GO" id="GO:0008168">
    <property type="term" value="F:methyltransferase activity"/>
    <property type="evidence" value="ECO:0007669"/>
    <property type="project" value="UniProtKB-KW"/>
</dbReference>
<keyword evidence="5" id="KW-1185">Reference proteome</keyword>
<reference evidence="4 5" key="1">
    <citation type="submission" date="2022-08" db="EMBL/GenBank/DDBJ databases">
        <title>Proteogenomics of the novel Dehalobacterium formicoaceticum strain EZ94 highlights a key role of methyltransferases during anaerobic dichloromethane degradation.</title>
        <authorList>
            <person name="Wasmund K."/>
        </authorList>
    </citation>
    <scope>NUCLEOTIDE SEQUENCE [LARGE SCALE GENOMIC DNA]</scope>
    <source>
        <strain evidence="4 5">EZ94</strain>
    </source>
</reference>
<comment type="similarity">
    <text evidence="1">Belongs to the trimethylamine methyltransferase family.</text>
</comment>
<dbReference type="InterPro" id="IPR038601">
    <property type="entry name" value="MttB-like_sf"/>
</dbReference>
<evidence type="ECO:0000313" key="4">
    <source>
        <dbReference type="EMBL" id="MCR6544057.1"/>
    </source>
</evidence>
<dbReference type="GO" id="GO:0032259">
    <property type="term" value="P:methylation"/>
    <property type="evidence" value="ECO:0007669"/>
    <property type="project" value="UniProtKB-KW"/>
</dbReference>